<dbReference type="GO" id="GO:0003677">
    <property type="term" value="F:DNA binding"/>
    <property type="evidence" value="ECO:0007669"/>
    <property type="project" value="UniProtKB-KW"/>
</dbReference>
<dbReference type="Pfam" id="PF00126">
    <property type="entry name" value="HTH_1"/>
    <property type="match status" value="1"/>
</dbReference>
<dbReference type="SUPFAM" id="SSF53850">
    <property type="entry name" value="Periplasmic binding protein-like II"/>
    <property type="match status" value="1"/>
</dbReference>
<dbReference type="Pfam" id="PF03466">
    <property type="entry name" value="LysR_substrate"/>
    <property type="match status" value="1"/>
</dbReference>
<organism evidence="6">
    <name type="scientific">Vibrio cholerae (strain MO10)</name>
    <dbReference type="NCBI Taxonomy" id="345072"/>
    <lineage>
        <taxon>Bacteria</taxon>
        <taxon>Pseudomonadati</taxon>
        <taxon>Pseudomonadota</taxon>
        <taxon>Gammaproteobacteria</taxon>
        <taxon>Vibrionales</taxon>
        <taxon>Vibrionaceae</taxon>
        <taxon>Vibrio</taxon>
    </lineage>
</organism>
<dbReference type="SUPFAM" id="SSF46785">
    <property type="entry name" value="Winged helix' DNA-binding domain"/>
    <property type="match status" value="1"/>
</dbReference>
<evidence type="ECO:0000256" key="3">
    <source>
        <dbReference type="ARBA" id="ARBA00023125"/>
    </source>
</evidence>
<dbReference type="Gene3D" id="3.40.190.10">
    <property type="entry name" value="Periplasmic binding protein-like II"/>
    <property type="match status" value="2"/>
</dbReference>
<reference evidence="6" key="2">
    <citation type="submission" date="2008-07" db="EMBL/GenBank/DDBJ databases">
        <authorList>
            <consortium name="Broad Institute Genome Sequencing Platform"/>
            <person name="Colwell R."/>
            <person name="Grim C.J."/>
            <person name="Young S."/>
            <person name="Jaffe D."/>
            <person name="Gnerre S."/>
            <person name="Berlin A."/>
            <person name="Heiman D."/>
            <person name="Hepburn T."/>
            <person name="Shea T."/>
            <person name="Sykes S."/>
            <person name="Alvarado L."/>
            <person name="Kodira C."/>
            <person name="Heidelberg J."/>
            <person name="Lander E."/>
            <person name="Galagan J."/>
            <person name="Nusbaum C."/>
            <person name="Birren B."/>
        </authorList>
    </citation>
    <scope>NUCLEOTIDE SEQUENCE [LARGE SCALE GENOMIC DNA]</scope>
    <source>
        <strain evidence="6">MO10</strain>
    </source>
</reference>
<keyword evidence="2" id="KW-0805">Transcription regulation</keyword>
<dbReference type="PRINTS" id="PR00039">
    <property type="entry name" value="HTHLYSR"/>
</dbReference>
<evidence type="ECO:0000256" key="4">
    <source>
        <dbReference type="ARBA" id="ARBA00023163"/>
    </source>
</evidence>
<dbReference type="InterPro" id="IPR000847">
    <property type="entry name" value="LysR_HTH_N"/>
</dbReference>
<dbReference type="PROSITE" id="PS50931">
    <property type="entry name" value="HTH_LYSR"/>
    <property type="match status" value="1"/>
</dbReference>
<dbReference type="HOGENOM" id="CLU_039613_6_4_6"/>
<evidence type="ECO:0000259" key="5">
    <source>
        <dbReference type="PROSITE" id="PS50931"/>
    </source>
</evidence>
<evidence type="ECO:0000256" key="1">
    <source>
        <dbReference type="ARBA" id="ARBA00009437"/>
    </source>
</evidence>
<evidence type="ECO:0000256" key="2">
    <source>
        <dbReference type="ARBA" id="ARBA00023015"/>
    </source>
</evidence>
<dbReference type="InterPro" id="IPR037410">
    <property type="entry name" value="BudR_PBP2"/>
</dbReference>
<accession>A0A0X1KWU7</accession>
<comment type="similarity">
    <text evidence="1">Belongs to the LysR transcriptional regulatory family.</text>
</comment>
<dbReference type="Proteomes" id="UP000004687">
    <property type="component" value="Unassembled WGS sequence"/>
</dbReference>
<dbReference type="GO" id="GO:0003700">
    <property type="term" value="F:DNA-binding transcription factor activity"/>
    <property type="evidence" value="ECO:0007669"/>
    <property type="project" value="InterPro"/>
</dbReference>
<dbReference type="InterPro" id="IPR005119">
    <property type="entry name" value="LysR_subst-bd"/>
</dbReference>
<evidence type="ECO:0000313" key="6">
    <source>
        <dbReference type="EMBL" id="EET22825.1"/>
    </source>
</evidence>
<proteinExistence type="inferred from homology"/>
<name>A0A0X1KWU7_VIBCO</name>
<dbReference type="Gene3D" id="1.10.10.10">
    <property type="entry name" value="Winged helix-like DNA-binding domain superfamily/Winged helix DNA-binding domain"/>
    <property type="match status" value="1"/>
</dbReference>
<dbReference type="AlphaFoldDB" id="A0A0X1KWU7"/>
<protein>
    <submittedName>
        <fullName evidence="6">Transcriptional regulator</fullName>
    </submittedName>
</protein>
<reference evidence="6" key="1">
    <citation type="submission" date="2005-09" db="EMBL/GenBank/DDBJ databases">
        <title>Annotation of Vibrio cholerae MO10.</title>
        <authorList>
            <person name="Colwell R."/>
            <person name="Grim C.J."/>
            <person name="Young S."/>
            <person name="Jaffe D."/>
            <person name="Gnerre S."/>
            <person name="Berlin A."/>
            <person name="Heiman D."/>
            <person name="Hepburn T."/>
            <person name="Shea T."/>
            <person name="Sykes S."/>
            <person name="Yandava C."/>
            <person name="Alvarado L."/>
            <person name="Kodira C."/>
            <person name="Borodovsky M."/>
            <person name="Heidelberg J."/>
            <person name="Lander E."/>
            <person name="Galagan J."/>
            <person name="Nusbaum C."/>
            <person name="Birren B."/>
        </authorList>
    </citation>
    <scope>NUCLEOTIDE SEQUENCE [LARGE SCALE GENOMIC DNA]</scope>
    <source>
        <strain evidence="6">MO10</strain>
    </source>
</reference>
<keyword evidence="4" id="KW-0804">Transcription</keyword>
<gene>
    <name evidence="6" type="ORF">VchoM_00852</name>
</gene>
<keyword evidence="3" id="KW-0238">DNA-binding</keyword>
<dbReference type="InterPro" id="IPR036390">
    <property type="entry name" value="WH_DNA-bd_sf"/>
</dbReference>
<dbReference type="InterPro" id="IPR036388">
    <property type="entry name" value="WH-like_DNA-bd_sf"/>
</dbReference>
<dbReference type="EMBL" id="DS990136">
    <property type="protein sequence ID" value="EET22825.1"/>
    <property type="molecule type" value="Genomic_DNA"/>
</dbReference>
<sequence>MMEFRYMKYFAAVAEAKHFTRAAEQLGIAQPPLSQQIKKLEEELGVNLFKRLSRGVELTPAGELFYQDATSILQQVERAKDRVRQRARGEHLELRLGFAASTASSSVVLEKVRQLHETIPDLQLIAVEHPMPELARMIQEKQLDIAFMRLPCYASEALRRKILFDDPFVAVIPAVHTLAEVEKIQLIQLNHENVLMFPREVGPALYDNIEAAFSAAGVNIARSYAAPQLRTAITMAQAGFGIAIVPLSLTDHLDHSVVVKTIQDMPFVSQVAIVSDAGHHHPLLNRCIACMGE</sequence>
<dbReference type="GO" id="GO:0032993">
    <property type="term" value="C:protein-DNA complex"/>
    <property type="evidence" value="ECO:0007669"/>
    <property type="project" value="TreeGrafter"/>
</dbReference>
<dbReference type="PANTHER" id="PTHR30346">
    <property type="entry name" value="TRANSCRIPTIONAL DUAL REGULATOR HCAR-RELATED"/>
    <property type="match status" value="1"/>
</dbReference>
<dbReference type="CDD" id="cd08451">
    <property type="entry name" value="PBP2_BudR"/>
    <property type="match status" value="1"/>
</dbReference>
<dbReference type="PANTHER" id="PTHR30346:SF30">
    <property type="entry name" value="SMALL NEUTRAL PROTEASE REGULATORY PROTEIN"/>
    <property type="match status" value="1"/>
</dbReference>
<dbReference type="FunFam" id="1.10.10.10:FF:000001">
    <property type="entry name" value="LysR family transcriptional regulator"/>
    <property type="match status" value="1"/>
</dbReference>
<dbReference type="SMR" id="A0A0X1KWU7"/>
<feature type="domain" description="HTH lysR-type" evidence="5">
    <location>
        <begin position="2"/>
        <end position="59"/>
    </location>
</feature>